<dbReference type="Gene3D" id="1.10.3720.10">
    <property type="entry name" value="MetI-like"/>
    <property type="match status" value="1"/>
</dbReference>
<dbReference type="Pfam" id="PF00528">
    <property type="entry name" value="BPD_transp_1"/>
    <property type="match status" value="1"/>
</dbReference>
<feature type="transmembrane region" description="Helical" evidence="10">
    <location>
        <begin position="87"/>
        <end position="113"/>
    </location>
</feature>
<feature type="transmembrane region" description="Helical" evidence="10">
    <location>
        <begin position="206"/>
        <end position="227"/>
    </location>
</feature>
<dbReference type="AlphaFoldDB" id="A0A6V8KHV2"/>
<reference evidence="12 13" key="1">
    <citation type="submission" date="2020-03" db="EMBL/GenBank/DDBJ databases">
        <title>Whole genome shotgun sequence of Phytohabitans houttuyneae NBRC 108639.</title>
        <authorList>
            <person name="Komaki H."/>
            <person name="Tamura T."/>
        </authorList>
    </citation>
    <scope>NUCLEOTIDE SEQUENCE [LARGE SCALE GENOMIC DNA]</scope>
    <source>
        <strain evidence="12 13">NBRC 108639</strain>
    </source>
</reference>
<evidence type="ECO:0000256" key="2">
    <source>
        <dbReference type="ARBA" id="ARBA00004651"/>
    </source>
</evidence>
<dbReference type="GO" id="GO:0005315">
    <property type="term" value="F:phosphate transmembrane transporter activity"/>
    <property type="evidence" value="ECO:0007669"/>
    <property type="project" value="InterPro"/>
</dbReference>
<comment type="caution">
    <text evidence="12">The sequence shown here is derived from an EMBL/GenBank/DDBJ whole genome shotgun (WGS) entry which is preliminary data.</text>
</comment>
<evidence type="ECO:0000256" key="9">
    <source>
        <dbReference type="ARBA" id="ARBA00023136"/>
    </source>
</evidence>
<keyword evidence="9 10" id="KW-0472">Membrane</keyword>
<organism evidence="12 13">
    <name type="scientific">Phytohabitans houttuyneae</name>
    <dbReference type="NCBI Taxonomy" id="1076126"/>
    <lineage>
        <taxon>Bacteria</taxon>
        <taxon>Bacillati</taxon>
        <taxon>Actinomycetota</taxon>
        <taxon>Actinomycetes</taxon>
        <taxon>Micromonosporales</taxon>
        <taxon>Micromonosporaceae</taxon>
    </lineage>
</organism>
<dbReference type="GO" id="GO:0005886">
    <property type="term" value="C:plasma membrane"/>
    <property type="evidence" value="ECO:0007669"/>
    <property type="project" value="UniProtKB-SubCell"/>
</dbReference>
<keyword evidence="5 10" id="KW-1003">Cell membrane</keyword>
<dbReference type="Proteomes" id="UP000482800">
    <property type="component" value="Unassembled WGS sequence"/>
</dbReference>
<keyword evidence="6" id="KW-0592">Phosphate transport</keyword>
<evidence type="ECO:0000256" key="3">
    <source>
        <dbReference type="ARBA" id="ARBA00007069"/>
    </source>
</evidence>
<dbReference type="InterPro" id="IPR005672">
    <property type="entry name" value="Phosphate_PstA"/>
</dbReference>
<dbReference type="PANTHER" id="PTHR42922:SF1">
    <property type="entry name" value="PHOSPHATE TRANSPORT SYSTEM PERMEASE PROTEIN PSTA"/>
    <property type="match status" value="1"/>
</dbReference>
<dbReference type="SUPFAM" id="SSF161098">
    <property type="entry name" value="MetI-like"/>
    <property type="match status" value="1"/>
</dbReference>
<dbReference type="InterPro" id="IPR035906">
    <property type="entry name" value="MetI-like_sf"/>
</dbReference>
<evidence type="ECO:0000256" key="6">
    <source>
        <dbReference type="ARBA" id="ARBA00022592"/>
    </source>
</evidence>
<evidence type="ECO:0000256" key="4">
    <source>
        <dbReference type="ARBA" id="ARBA00022448"/>
    </source>
</evidence>
<comment type="similarity">
    <text evidence="3 10">Belongs to the binding-protein-dependent transport system permease family. CysTW subfamily.</text>
</comment>
<dbReference type="RefSeq" id="WP_173057694.1">
    <property type="nucleotide sequence ID" value="NZ_BAABGO010000015.1"/>
</dbReference>
<comment type="subcellular location">
    <subcellularLocation>
        <location evidence="2 10">Cell membrane</location>
        <topology evidence="2 10">Multi-pass membrane protein</topology>
    </subcellularLocation>
</comment>
<feature type="transmembrane region" description="Helical" evidence="10">
    <location>
        <begin position="157"/>
        <end position="174"/>
    </location>
</feature>
<dbReference type="InterPro" id="IPR000515">
    <property type="entry name" value="MetI-like"/>
</dbReference>
<evidence type="ECO:0000259" key="11">
    <source>
        <dbReference type="PROSITE" id="PS50928"/>
    </source>
</evidence>
<proteinExistence type="inferred from homology"/>
<dbReference type="InterPro" id="IPR051408">
    <property type="entry name" value="Phosphate_transprt_permease"/>
</dbReference>
<keyword evidence="8 10" id="KW-1133">Transmembrane helix</keyword>
<feature type="transmembrane region" description="Helical" evidence="10">
    <location>
        <begin position="274"/>
        <end position="296"/>
    </location>
</feature>
<evidence type="ECO:0000256" key="1">
    <source>
        <dbReference type="ARBA" id="ARBA00003510"/>
    </source>
</evidence>
<evidence type="ECO:0000256" key="10">
    <source>
        <dbReference type="RuleBase" id="RU363043"/>
    </source>
</evidence>
<dbReference type="PROSITE" id="PS50928">
    <property type="entry name" value="ABC_TM1"/>
    <property type="match status" value="1"/>
</dbReference>
<comment type="function">
    <text evidence="1">Part of the binding-protein-dependent transport system for phosphate; probably responsible for the translocation of the substrate across the membrane.</text>
</comment>
<protein>
    <recommendedName>
        <fullName evidence="10">Phosphate transport system permease protein PstA</fullName>
    </recommendedName>
</protein>
<keyword evidence="13" id="KW-1185">Reference proteome</keyword>
<dbReference type="GO" id="GO:0035435">
    <property type="term" value="P:phosphate ion transmembrane transport"/>
    <property type="evidence" value="ECO:0007669"/>
    <property type="project" value="InterPro"/>
</dbReference>
<name>A0A6V8KHV2_9ACTN</name>
<evidence type="ECO:0000313" key="12">
    <source>
        <dbReference type="EMBL" id="GFJ80305.1"/>
    </source>
</evidence>
<evidence type="ECO:0000313" key="13">
    <source>
        <dbReference type="Proteomes" id="UP000482800"/>
    </source>
</evidence>
<evidence type="ECO:0000256" key="7">
    <source>
        <dbReference type="ARBA" id="ARBA00022692"/>
    </source>
</evidence>
<keyword evidence="7 10" id="KW-0812">Transmembrane</keyword>
<reference evidence="12 13" key="2">
    <citation type="submission" date="2020-03" db="EMBL/GenBank/DDBJ databases">
        <authorList>
            <person name="Ichikawa N."/>
            <person name="Kimura A."/>
            <person name="Kitahashi Y."/>
            <person name="Uohara A."/>
        </authorList>
    </citation>
    <scope>NUCLEOTIDE SEQUENCE [LARGE SCALE GENOMIC DNA]</scope>
    <source>
        <strain evidence="12 13">NBRC 108639</strain>
    </source>
</reference>
<dbReference type="PANTHER" id="PTHR42922">
    <property type="entry name" value="PHOSPHATE TRANSPORT SYSTEM PERMEASE PROTEIN PSTA"/>
    <property type="match status" value="1"/>
</dbReference>
<feature type="transmembrane region" description="Helical" evidence="10">
    <location>
        <begin position="33"/>
        <end position="57"/>
    </location>
</feature>
<dbReference type="CDD" id="cd06261">
    <property type="entry name" value="TM_PBP2"/>
    <property type="match status" value="1"/>
</dbReference>
<gene>
    <name evidence="12" type="primary">pstA_1</name>
    <name evidence="12" type="ORF">Phou_044850</name>
</gene>
<feature type="domain" description="ABC transmembrane type-1" evidence="11">
    <location>
        <begin position="88"/>
        <end position="296"/>
    </location>
</feature>
<sequence>MTTTAERVARPGAGAPDLSRRALSARRRITNNVAMGGIVLALVIAVIPLGLVIYSVIAKGGGVMSLEFLTDDISISVRRSGGGMGPAIIGTLIITGMAALMAIPLGVLGAIYLNEYGKQRPLARLIRMLADIMTGVPSIVMGLFIYTIWVLTFEERSGFAGALALACLMLPVVIRSTEEMLRLVPDELRQASLALGARKWRTTVTVVLPAAISGITSGSLLAIARAAGETAPILFVVGAVNETNWNLFSGENTALTAQIFSNASQPFDVAQDRAWGAALTLIVIVLVFTIIARIIANRFAIKER</sequence>
<accession>A0A6V8KHV2</accession>
<evidence type="ECO:0000256" key="8">
    <source>
        <dbReference type="ARBA" id="ARBA00022989"/>
    </source>
</evidence>
<dbReference type="NCBIfam" id="TIGR00974">
    <property type="entry name" value="3a0107s02c"/>
    <property type="match status" value="1"/>
</dbReference>
<dbReference type="EMBL" id="BLPF01000001">
    <property type="protein sequence ID" value="GFJ80305.1"/>
    <property type="molecule type" value="Genomic_DNA"/>
</dbReference>
<evidence type="ECO:0000256" key="5">
    <source>
        <dbReference type="ARBA" id="ARBA00022475"/>
    </source>
</evidence>
<feature type="transmembrane region" description="Helical" evidence="10">
    <location>
        <begin position="125"/>
        <end position="151"/>
    </location>
</feature>
<keyword evidence="4" id="KW-0813">Transport</keyword>